<dbReference type="EMBL" id="JAUJYN010000001">
    <property type="protein sequence ID" value="KAK1280752.1"/>
    <property type="molecule type" value="Genomic_DNA"/>
</dbReference>
<sequence>MAIEILRDDDPSSPTLTSPRISFSHDLSDDTHRLLPSSSAPSSDFHFFSAPPPDLHSSPADLLFSHGKLLPLPIKTPLPPPPTPPPILRSSSSSVKQHRFTRSSSLNSSGGGGGGGGGGFRLLPLLSRSSSTGSNPKLKHHHHQHRRPSTMATSPSSPSRQKPPPSPPPSYDSCRLGKGGRMKPVMNVGDSGMSGGLFGFGYIFGSRNNKDSKNRKK</sequence>
<feature type="region of interest" description="Disordered" evidence="1">
    <location>
        <begin position="70"/>
        <end position="188"/>
    </location>
</feature>
<feature type="compositionally biased region" description="Pro residues" evidence="1">
    <location>
        <begin position="74"/>
        <end position="87"/>
    </location>
</feature>
<feature type="compositionally biased region" description="Gly residues" evidence="1">
    <location>
        <begin position="109"/>
        <end position="120"/>
    </location>
</feature>
<comment type="caution">
    <text evidence="2">The sequence shown here is derived from an EMBL/GenBank/DDBJ whole genome shotgun (WGS) entry which is preliminary data.</text>
</comment>
<protein>
    <submittedName>
        <fullName evidence="2">Uncharacterized protein</fullName>
    </submittedName>
</protein>
<feature type="compositionally biased region" description="Polar residues" evidence="1">
    <location>
        <begin position="12"/>
        <end position="21"/>
    </location>
</feature>
<feature type="compositionally biased region" description="Pro residues" evidence="1">
    <location>
        <begin position="161"/>
        <end position="170"/>
    </location>
</feature>
<evidence type="ECO:0000313" key="3">
    <source>
        <dbReference type="Proteomes" id="UP001179952"/>
    </source>
</evidence>
<reference evidence="2" key="1">
    <citation type="journal article" date="2023" name="Nat. Commun.">
        <title>Diploid and tetraploid genomes of Acorus and the evolution of monocots.</title>
        <authorList>
            <person name="Ma L."/>
            <person name="Liu K.W."/>
            <person name="Li Z."/>
            <person name="Hsiao Y.Y."/>
            <person name="Qi Y."/>
            <person name="Fu T."/>
            <person name="Tang G.D."/>
            <person name="Zhang D."/>
            <person name="Sun W.H."/>
            <person name="Liu D.K."/>
            <person name="Li Y."/>
            <person name="Chen G.Z."/>
            <person name="Liu X.D."/>
            <person name="Liao X.Y."/>
            <person name="Jiang Y.T."/>
            <person name="Yu X."/>
            <person name="Hao Y."/>
            <person name="Huang J."/>
            <person name="Zhao X.W."/>
            <person name="Ke S."/>
            <person name="Chen Y.Y."/>
            <person name="Wu W.L."/>
            <person name="Hsu J.L."/>
            <person name="Lin Y.F."/>
            <person name="Huang M.D."/>
            <person name="Li C.Y."/>
            <person name="Huang L."/>
            <person name="Wang Z.W."/>
            <person name="Zhao X."/>
            <person name="Zhong W.Y."/>
            <person name="Peng D.H."/>
            <person name="Ahmad S."/>
            <person name="Lan S."/>
            <person name="Zhang J.S."/>
            <person name="Tsai W.C."/>
            <person name="Van de Peer Y."/>
            <person name="Liu Z.J."/>
        </authorList>
    </citation>
    <scope>NUCLEOTIDE SEQUENCE</scope>
    <source>
        <strain evidence="2">SCP</strain>
    </source>
</reference>
<name>A0AAV9BWE0_ACOGR</name>
<dbReference type="PANTHER" id="PTHR36757:SF1">
    <property type="entry name" value="GENOME ASSEMBLY, CHROMOSOME: A04"/>
    <property type="match status" value="1"/>
</dbReference>
<feature type="compositionally biased region" description="Low complexity" evidence="1">
    <location>
        <begin position="121"/>
        <end position="136"/>
    </location>
</feature>
<gene>
    <name evidence="2" type="ORF">QJS04_geneDACA003048</name>
</gene>
<feature type="compositionally biased region" description="Low complexity" evidence="1">
    <location>
        <begin position="149"/>
        <end position="160"/>
    </location>
</feature>
<dbReference type="AlphaFoldDB" id="A0AAV9BWE0"/>
<evidence type="ECO:0000256" key="1">
    <source>
        <dbReference type="SAM" id="MobiDB-lite"/>
    </source>
</evidence>
<reference evidence="2" key="2">
    <citation type="submission" date="2023-06" db="EMBL/GenBank/DDBJ databases">
        <authorList>
            <person name="Ma L."/>
            <person name="Liu K.-W."/>
            <person name="Li Z."/>
            <person name="Hsiao Y.-Y."/>
            <person name="Qi Y."/>
            <person name="Fu T."/>
            <person name="Tang G."/>
            <person name="Zhang D."/>
            <person name="Sun W.-H."/>
            <person name="Liu D.-K."/>
            <person name="Li Y."/>
            <person name="Chen G.-Z."/>
            <person name="Liu X.-D."/>
            <person name="Liao X.-Y."/>
            <person name="Jiang Y.-T."/>
            <person name="Yu X."/>
            <person name="Hao Y."/>
            <person name="Huang J."/>
            <person name="Zhao X.-W."/>
            <person name="Ke S."/>
            <person name="Chen Y.-Y."/>
            <person name="Wu W.-L."/>
            <person name="Hsu J.-L."/>
            <person name="Lin Y.-F."/>
            <person name="Huang M.-D."/>
            <person name="Li C.-Y."/>
            <person name="Huang L."/>
            <person name="Wang Z.-W."/>
            <person name="Zhao X."/>
            <person name="Zhong W.-Y."/>
            <person name="Peng D.-H."/>
            <person name="Ahmad S."/>
            <person name="Lan S."/>
            <person name="Zhang J.-S."/>
            <person name="Tsai W.-C."/>
            <person name="Van De Peer Y."/>
            <person name="Liu Z.-J."/>
        </authorList>
    </citation>
    <scope>NUCLEOTIDE SEQUENCE</scope>
    <source>
        <strain evidence="2">SCP</strain>
        <tissue evidence="2">Leaves</tissue>
    </source>
</reference>
<organism evidence="2 3">
    <name type="scientific">Acorus gramineus</name>
    <name type="common">Dwarf sweet flag</name>
    <dbReference type="NCBI Taxonomy" id="55184"/>
    <lineage>
        <taxon>Eukaryota</taxon>
        <taxon>Viridiplantae</taxon>
        <taxon>Streptophyta</taxon>
        <taxon>Embryophyta</taxon>
        <taxon>Tracheophyta</taxon>
        <taxon>Spermatophyta</taxon>
        <taxon>Magnoliopsida</taxon>
        <taxon>Liliopsida</taxon>
        <taxon>Acoraceae</taxon>
        <taxon>Acorus</taxon>
    </lineage>
</organism>
<proteinExistence type="predicted"/>
<feature type="compositionally biased region" description="Basic and acidic residues" evidence="1">
    <location>
        <begin position="1"/>
        <end position="10"/>
    </location>
</feature>
<feature type="compositionally biased region" description="Basic residues" evidence="1">
    <location>
        <begin position="137"/>
        <end position="148"/>
    </location>
</feature>
<accession>A0AAV9BWE0</accession>
<keyword evidence="3" id="KW-1185">Reference proteome</keyword>
<dbReference type="PANTHER" id="PTHR36757">
    <property type="entry name" value="BNAANNG22500D PROTEIN"/>
    <property type="match status" value="1"/>
</dbReference>
<feature type="region of interest" description="Disordered" evidence="1">
    <location>
        <begin position="1"/>
        <end position="51"/>
    </location>
</feature>
<dbReference type="Proteomes" id="UP001179952">
    <property type="component" value="Unassembled WGS sequence"/>
</dbReference>
<evidence type="ECO:0000313" key="2">
    <source>
        <dbReference type="EMBL" id="KAK1280752.1"/>
    </source>
</evidence>